<dbReference type="SUPFAM" id="SSF55781">
    <property type="entry name" value="GAF domain-like"/>
    <property type="match status" value="1"/>
</dbReference>
<dbReference type="PATRIC" id="fig|1434111.4.peg.2623"/>
<keyword evidence="4" id="KW-0597">Phosphoprotein</keyword>
<dbReference type="SMART" id="SM00387">
    <property type="entry name" value="HATPase_c"/>
    <property type="match status" value="1"/>
</dbReference>
<keyword evidence="8" id="KW-0067">ATP-binding</keyword>
<evidence type="ECO:0000259" key="12">
    <source>
        <dbReference type="PROSITE" id="PS50109"/>
    </source>
</evidence>
<keyword evidence="6" id="KW-0547">Nucleotide-binding</keyword>
<dbReference type="Proteomes" id="UP000033072">
    <property type="component" value="Chromosome"/>
</dbReference>
<keyword evidence="10" id="KW-0472">Membrane</keyword>
<dbReference type="InterPro" id="IPR001610">
    <property type="entry name" value="PAC"/>
</dbReference>
<dbReference type="Gene3D" id="3.30.450.20">
    <property type="entry name" value="PAS domain"/>
    <property type="match status" value="2"/>
</dbReference>
<keyword evidence="11" id="KW-0131">Cell cycle</keyword>
<dbReference type="PROSITE" id="PS50112">
    <property type="entry name" value="PAS"/>
    <property type="match status" value="2"/>
</dbReference>
<evidence type="ECO:0000256" key="8">
    <source>
        <dbReference type="ARBA" id="ARBA00022840"/>
    </source>
</evidence>
<dbReference type="InterPro" id="IPR000700">
    <property type="entry name" value="PAS-assoc_C"/>
</dbReference>
<feature type="domain" description="PAC" evidence="14">
    <location>
        <begin position="309"/>
        <end position="361"/>
    </location>
</feature>
<evidence type="ECO:0000256" key="6">
    <source>
        <dbReference type="ARBA" id="ARBA00022741"/>
    </source>
</evidence>
<dbReference type="InterPro" id="IPR003018">
    <property type="entry name" value="GAF"/>
</dbReference>
<evidence type="ECO:0000256" key="10">
    <source>
        <dbReference type="ARBA" id="ARBA00023136"/>
    </source>
</evidence>
<dbReference type="SMART" id="SM00388">
    <property type="entry name" value="HisKA"/>
    <property type="match status" value="1"/>
</dbReference>
<dbReference type="FunFam" id="3.30.565.10:FF:000010">
    <property type="entry name" value="Sensor histidine kinase RcsC"/>
    <property type="match status" value="1"/>
</dbReference>
<dbReference type="PROSITE" id="PS50109">
    <property type="entry name" value="HIS_KIN"/>
    <property type="match status" value="1"/>
</dbReference>
<evidence type="ECO:0000256" key="1">
    <source>
        <dbReference type="ARBA" id="ARBA00000085"/>
    </source>
</evidence>
<evidence type="ECO:0000256" key="2">
    <source>
        <dbReference type="ARBA" id="ARBA00004370"/>
    </source>
</evidence>
<evidence type="ECO:0000256" key="9">
    <source>
        <dbReference type="ARBA" id="ARBA00023012"/>
    </source>
</evidence>
<dbReference type="EMBL" id="CP009515">
    <property type="protein sequence ID" value="AKB75253.1"/>
    <property type="molecule type" value="Genomic_DNA"/>
</dbReference>
<reference evidence="15 16" key="1">
    <citation type="submission" date="2014-07" db="EMBL/GenBank/DDBJ databases">
        <title>Methanogenic archaea and the global carbon cycle.</title>
        <authorList>
            <person name="Henriksen J.R."/>
            <person name="Luke J."/>
            <person name="Reinhart S."/>
            <person name="Benedict M.N."/>
            <person name="Youngblut N.D."/>
            <person name="Metcalf M.E."/>
            <person name="Whitaker R.J."/>
            <person name="Metcalf W.W."/>
        </authorList>
    </citation>
    <scope>NUCLEOTIDE SEQUENCE [LARGE SCALE GENOMIC DNA]</scope>
    <source>
        <strain evidence="15 16">Z-7289</strain>
    </source>
</reference>
<dbReference type="GO" id="GO:0009927">
    <property type="term" value="F:histidine phosphotransfer kinase activity"/>
    <property type="evidence" value="ECO:0007669"/>
    <property type="project" value="TreeGrafter"/>
</dbReference>
<organism evidence="15 16">
    <name type="scientific">Methanosarcina lacustris Z-7289</name>
    <dbReference type="NCBI Taxonomy" id="1434111"/>
    <lineage>
        <taxon>Archaea</taxon>
        <taxon>Methanobacteriati</taxon>
        <taxon>Methanobacteriota</taxon>
        <taxon>Stenosarchaea group</taxon>
        <taxon>Methanomicrobia</taxon>
        <taxon>Methanosarcinales</taxon>
        <taxon>Methanosarcinaceae</taxon>
        <taxon>Methanosarcina</taxon>
    </lineage>
</organism>
<dbReference type="Gene3D" id="3.30.450.40">
    <property type="match status" value="1"/>
</dbReference>
<dbReference type="NCBIfam" id="TIGR00229">
    <property type="entry name" value="sensory_box"/>
    <property type="match status" value="2"/>
</dbReference>
<feature type="domain" description="Histidine kinase" evidence="12">
    <location>
        <begin position="502"/>
        <end position="721"/>
    </location>
</feature>
<sequence length="723" mass="81090">MSKWDKDLILEYRILTKSGNVRWIDEKILILPEKEGTIMSYSNAVFDINDGIKSNESIRHKLEIEEILLEISNMFIVPANIEKDINVALEKIGLLCGAGRSYIFLVRENGTTVDNTHEWCAKGVEPQINNLQNISCDVFFWWMEKLYSDEIIHITNVSALPPEAEAEKELLESQGIKSLIVLPLYVSGKIAGFVGMDNVINTGSWGKDDISILRIAVNLIGMGIQRKMAEKAIHAGEEIYRSMFQNAANLILLVDKKGIVVDCNSRVEELLGYTKDELTGQPINSIIFSDYLTKLQEASEEIDNRGFSFNKEYRMARKDGKPVDVNVNSSGLKDENGDHVQTIYIVEDITERKKAEKMLKESESRYRSLFQNNGAVTMLIDPDTGDVLDANPAACSYYGYTRKQMSSLNIASINLLPKEQILESLEQAKSRDMNHLYFTHRLANGVLRDVENYSYPILIDGKKLLYTIISDITDTKKMQNELVRAKMEADVSNQAKSEFLASMSHELRTPMNSIIGFSDMLLTQNFGPLNQKQLKYVSNISVSGGHLLKLINDVLDLSKVEAGKMELNIEKFSISSLVSEVQTLLTPLASKKSIQILSTVDEELATIKADKTKFKQILYNLMDNAIKFTPEGGHVTVDARVRENGAKITIKDTGAGISEEEAQKVFQPFTQLGNSEYGKQVGTGLGLSLVKKFVEMHAGRIWIESEFGKGSKFIFTIPLNPNN</sequence>
<dbReference type="FunFam" id="1.10.287.130:FF:000038">
    <property type="entry name" value="Sensory transduction histidine kinase"/>
    <property type="match status" value="1"/>
</dbReference>
<dbReference type="PANTHER" id="PTHR43047">
    <property type="entry name" value="TWO-COMPONENT HISTIDINE PROTEIN KINASE"/>
    <property type="match status" value="1"/>
</dbReference>
<dbReference type="SMART" id="SM00065">
    <property type="entry name" value="GAF"/>
    <property type="match status" value="1"/>
</dbReference>
<dbReference type="InterPro" id="IPR005467">
    <property type="entry name" value="His_kinase_dom"/>
</dbReference>
<feature type="domain" description="PAS" evidence="13">
    <location>
        <begin position="362"/>
        <end position="405"/>
    </location>
</feature>
<dbReference type="RefSeq" id="WP_048126627.1">
    <property type="nucleotide sequence ID" value="NZ_CP009515.1"/>
</dbReference>
<dbReference type="GeneID" id="24806780"/>
<protein>
    <recommendedName>
        <fullName evidence="3">histidine kinase</fullName>
        <ecNumber evidence="3">2.7.13.3</ecNumber>
    </recommendedName>
</protein>
<dbReference type="InterPro" id="IPR004358">
    <property type="entry name" value="Sig_transdc_His_kin-like_C"/>
</dbReference>
<accession>A0A0E3S861</accession>
<dbReference type="OrthoDB" id="342253at2157"/>
<evidence type="ECO:0000259" key="14">
    <source>
        <dbReference type="PROSITE" id="PS50113"/>
    </source>
</evidence>
<dbReference type="Gene3D" id="3.30.565.10">
    <property type="entry name" value="Histidine kinase-like ATPase, C-terminal domain"/>
    <property type="match status" value="1"/>
</dbReference>
<dbReference type="InterPro" id="IPR000014">
    <property type="entry name" value="PAS"/>
</dbReference>
<dbReference type="SMART" id="SM00086">
    <property type="entry name" value="PAC"/>
    <property type="match status" value="3"/>
</dbReference>
<keyword evidence="16" id="KW-1185">Reference proteome</keyword>
<dbReference type="CDD" id="cd00130">
    <property type="entry name" value="PAS"/>
    <property type="match status" value="2"/>
</dbReference>
<dbReference type="SUPFAM" id="SSF55874">
    <property type="entry name" value="ATPase domain of HSP90 chaperone/DNA topoisomerase II/histidine kinase"/>
    <property type="match status" value="1"/>
</dbReference>
<dbReference type="Pfam" id="PF02518">
    <property type="entry name" value="HATPase_c"/>
    <property type="match status" value="1"/>
</dbReference>
<gene>
    <name evidence="15" type="ORF">MSLAZ_1992</name>
</gene>
<dbReference type="Pfam" id="PF00512">
    <property type="entry name" value="HisKA"/>
    <property type="match status" value="1"/>
</dbReference>
<dbReference type="SUPFAM" id="SSF47384">
    <property type="entry name" value="Homodimeric domain of signal transducing histidine kinase"/>
    <property type="match status" value="1"/>
</dbReference>
<dbReference type="PANTHER" id="PTHR43047:SF72">
    <property type="entry name" value="OSMOSENSING HISTIDINE PROTEIN KINASE SLN1"/>
    <property type="match status" value="1"/>
</dbReference>
<dbReference type="GO" id="GO:0005886">
    <property type="term" value="C:plasma membrane"/>
    <property type="evidence" value="ECO:0007669"/>
    <property type="project" value="TreeGrafter"/>
</dbReference>
<dbReference type="CDD" id="cd00082">
    <property type="entry name" value="HisKA"/>
    <property type="match status" value="1"/>
</dbReference>
<dbReference type="EC" id="2.7.13.3" evidence="3"/>
<comment type="catalytic activity">
    <reaction evidence="1">
        <text>ATP + protein L-histidine = ADP + protein N-phospho-L-histidine.</text>
        <dbReference type="EC" id="2.7.13.3"/>
    </reaction>
</comment>
<feature type="domain" description="PAC" evidence="14">
    <location>
        <begin position="8"/>
        <end position="60"/>
    </location>
</feature>
<dbReference type="SUPFAM" id="SSF55785">
    <property type="entry name" value="PYP-like sensor domain (PAS domain)"/>
    <property type="match status" value="2"/>
</dbReference>
<evidence type="ECO:0000313" key="16">
    <source>
        <dbReference type="Proteomes" id="UP000033072"/>
    </source>
</evidence>
<evidence type="ECO:0000256" key="4">
    <source>
        <dbReference type="ARBA" id="ARBA00022553"/>
    </source>
</evidence>
<dbReference type="SMART" id="SM00091">
    <property type="entry name" value="PAS"/>
    <property type="match status" value="2"/>
</dbReference>
<dbReference type="HOGENOM" id="CLU_000445_114_71_2"/>
<dbReference type="PRINTS" id="PR00344">
    <property type="entry name" value="BCTRLSENSOR"/>
</dbReference>
<evidence type="ECO:0000256" key="7">
    <source>
        <dbReference type="ARBA" id="ARBA00022777"/>
    </source>
</evidence>
<name>A0A0E3S861_9EURY</name>
<dbReference type="InterPro" id="IPR036097">
    <property type="entry name" value="HisK_dim/P_sf"/>
</dbReference>
<dbReference type="GO" id="GO:0005524">
    <property type="term" value="F:ATP binding"/>
    <property type="evidence" value="ECO:0007669"/>
    <property type="project" value="UniProtKB-KW"/>
</dbReference>
<keyword evidence="5" id="KW-0808">Transferase</keyword>
<comment type="subcellular location">
    <subcellularLocation>
        <location evidence="2">Membrane</location>
    </subcellularLocation>
</comment>
<evidence type="ECO:0000256" key="5">
    <source>
        <dbReference type="ARBA" id="ARBA00022679"/>
    </source>
</evidence>
<feature type="domain" description="PAS" evidence="13">
    <location>
        <begin position="236"/>
        <end position="306"/>
    </location>
</feature>
<dbReference type="AlphaFoldDB" id="A0A0E3S861"/>
<proteinExistence type="predicted"/>
<dbReference type="GO" id="GO:0000155">
    <property type="term" value="F:phosphorelay sensor kinase activity"/>
    <property type="evidence" value="ECO:0007669"/>
    <property type="project" value="InterPro"/>
</dbReference>
<dbReference type="InterPro" id="IPR035965">
    <property type="entry name" value="PAS-like_dom_sf"/>
</dbReference>
<dbReference type="Pfam" id="PF13426">
    <property type="entry name" value="PAS_9"/>
    <property type="match status" value="2"/>
</dbReference>
<keyword evidence="7" id="KW-0418">Kinase</keyword>
<dbReference type="InterPro" id="IPR003594">
    <property type="entry name" value="HATPase_dom"/>
</dbReference>
<evidence type="ECO:0000313" key="15">
    <source>
        <dbReference type="EMBL" id="AKB75253.1"/>
    </source>
</evidence>
<dbReference type="KEGG" id="mls:MSLAZ_1992"/>
<dbReference type="STRING" id="1434111.MSLAZ_1992"/>
<dbReference type="Gene3D" id="1.10.287.130">
    <property type="match status" value="1"/>
</dbReference>
<evidence type="ECO:0000259" key="13">
    <source>
        <dbReference type="PROSITE" id="PS50112"/>
    </source>
</evidence>
<evidence type="ECO:0000256" key="11">
    <source>
        <dbReference type="ARBA" id="ARBA00023306"/>
    </source>
</evidence>
<dbReference type="PROSITE" id="PS50113">
    <property type="entry name" value="PAC"/>
    <property type="match status" value="2"/>
</dbReference>
<dbReference type="InterPro" id="IPR003661">
    <property type="entry name" value="HisK_dim/P_dom"/>
</dbReference>
<dbReference type="InterPro" id="IPR029016">
    <property type="entry name" value="GAF-like_dom_sf"/>
</dbReference>
<dbReference type="Pfam" id="PF01590">
    <property type="entry name" value="GAF"/>
    <property type="match status" value="1"/>
</dbReference>
<dbReference type="CDD" id="cd16922">
    <property type="entry name" value="HATPase_EvgS-ArcB-TorS-like"/>
    <property type="match status" value="1"/>
</dbReference>
<dbReference type="InterPro" id="IPR036890">
    <property type="entry name" value="HATPase_C_sf"/>
</dbReference>
<evidence type="ECO:0000256" key="3">
    <source>
        <dbReference type="ARBA" id="ARBA00012438"/>
    </source>
</evidence>
<keyword evidence="9" id="KW-0902">Two-component regulatory system</keyword>